<reference evidence="4 5" key="1">
    <citation type="submission" date="2018-02" db="EMBL/GenBank/DDBJ databases">
        <authorList>
            <person name="Cohen D.B."/>
            <person name="Kent A.D."/>
        </authorList>
    </citation>
    <scope>NUCLEOTIDE SEQUENCE [LARGE SCALE GENOMIC DNA]</scope>
    <source>
        <strain evidence="4 5">CCAP 1448/3</strain>
    </source>
</reference>
<sequence>MMDAILYWNNIALEAVAIDHTNTPAKGEQKAIPAKGEQGGPTRTARALAIVHLAMYDAFNSIAGGSTPYLPNLPVAPPGASPEAAINEAAAITLIALYSSQRDRIWQASQKFLSDLPGTTSNIEAGIDQGRLVAAAILENRSQDGSGKEQDLPYVPSQEPGKHRPDPQNPNQGFLTPNWGKVATFAIDIDNYLASPPPPSNSPKYTEDFQDVKQKGVISGGTRTSEETAIGLYWAYDGAQKLGTPPRLYNQVVRQIALKKGNNLGQNARLFALINMAMGDAGIQCWLSKYYYNVWRPVVGIREASPTLGPTGKGDNNPNTKADPFWLPLGAPRTNQVGEKNFTPGFPAYPSGHATFGAACFDMVSLFYGTDDLPFDFVSEELNGESLDVNGSVRTKHKRHFNKLSDAIIENARSRVYLGVHWQFDADSGVESGKQIAGDIFNNFLTPC</sequence>
<dbReference type="Gene3D" id="1.10.606.10">
    <property type="entry name" value="Vanadium-containing Chloroperoxidase, domain 2"/>
    <property type="match status" value="1"/>
</dbReference>
<dbReference type="SUPFAM" id="SSF48317">
    <property type="entry name" value="Acid phosphatase/Vanadium-dependent haloperoxidase"/>
    <property type="match status" value="1"/>
</dbReference>
<evidence type="ECO:0000259" key="3">
    <source>
        <dbReference type="Pfam" id="PF17897"/>
    </source>
</evidence>
<name>A0A2T1C2W3_9CYAN</name>
<dbReference type="InterPro" id="IPR036938">
    <property type="entry name" value="PAP2/HPO_sf"/>
</dbReference>
<dbReference type="PANTHER" id="PTHR34599:SF1">
    <property type="entry name" value="PHOSPHATIDIC ACID PHOSPHATASE TYPE 2_HALOPEROXIDASE DOMAIN-CONTAINING PROTEIN"/>
    <property type="match status" value="1"/>
</dbReference>
<dbReference type="InterPro" id="IPR041067">
    <property type="entry name" value="VCPO_N"/>
</dbReference>
<feature type="region of interest" description="Disordered" evidence="1">
    <location>
        <begin position="140"/>
        <end position="175"/>
    </location>
</feature>
<dbReference type="Pfam" id="PF17897">
    <property type="entry name" value="VCPO_N"/>
    <property type="match status" value="1"/>
</dbReference>
<keyword evidence="5" id="KW-1185">Reference proteome</keyword>
<dbReference type="EMBL" id="PVWJ01000054">
    <property type="protein sequence ID" value="PSB02615.1"/>
    <property type="molecule type" value="Genomic_DNA"/>
</dbReference>
<dbReference type="GO" id="GO:0004601">
    <property type="term" value="F:peroxidase activity"/>
    <property type="evidence" value="ECO:0007669"/>
    <property type="project" value="UniProtKB-KW"/>
</dbReference>
<evidence type="ECO:0000259" key="2">
    <source>
        <dbReference type="Pfam" id="PF01569"/>
    </source>
</evidence>
<dbReference type="InterPro" id="IPR016119">
    <property type="entry name" value="Br/Cl_peroxidase_C"/>
</dbReference>
<evidence type="ECO:0000313" key="5">
    <source>
        <dbReference type="Proteomes" id="UP000238762"/>
    </source>
</evidence>
<dbReference type="CDD" id="cd03398">
    <property type="entry name" value="PAP2_haloperoxidase"/>
    <property type="match status" value="1"/>
</dbReference>
<accession>A0A2T1C2W3</accession>
<dbReference type="InterPro" id="IPR000326">
    <property type="entry name" value="PAP2/HPO"/>
</dbReference>
<keyword evidence="4" id="KW-0575">Peroxidase</keyword>
<feature type="domain" description="Phosphatidic acid phosphatase type 2/haloperoxidase" evidence="2">
    <location>
        <begin position="277"/>
        <end position="426"/>
    </location>
</feature>
<protein>
    <submittedName>
        <fullName evidence="4">Chloroperoxidase</fullName>
    </submittedName>
</protein>
<dbReference type="OrthoDB" id="518237at2"/>
<dbReference type="Pfam" id="PF01569">
    <property type="entry name" value="PAP2"/>
    <property type="match status" value="1"/>
</dbReference>
<dbReference type="AlphaFoldDB" id="A0A2T1C2W3"/>
<keyword evidence="4" id="KW-0560">Oxidoreductase</keyword>
<gene>
    <name evidence="4" type="ORF">C7B64_12260</name>
</gene>
<evidence type="ECO:0000256" key="1">
    <source>
        <dbReference type="SAM" id="MobiDB-lite"/>
    </source>
</evidence>
<dbReference type="Proteomes" id="UP000238762">
    <property type="component" value="Unassembled WGS sequence"/>
</dbReference>
<comment type="caution">
    <text evidence="4">The sequence shown here is derived from an EMBL/GenBank/DDBJ whole genome shotgun (WGS) entry which is preliminary data.</text>
</comment>
<proteinExistence type="predicted"/>
<dbReference type="InterPro" id="IPR052559">
    <property type="entry name" value="V-haloperoxidase"/>
</dbReference>
<feature type="domain" description="Vanadium chloroperoxidase N-terminal" evidence="3">
    <location>
        <begin position="5"/>
        <end position="171"/>
    </location>
</feature>
<evidence type="ECO:0000313" key="4">
    <source>
        <dbReference type="EMBL" id="PSB02615.1"/>
    </source>
</evidence>
<dbReference type="Gene3D" id="1.20.144.10">
    <property type="entry name" value="Phosphatidic acid phosphatase type 2/haloperoxidase"/>
    <property type="match status" value="1"/>
</dbReference>
<reference evidence="4 5" key="2">
    <citation type="submission" date="2018-03" db="EMBL/GenBank/DDBJ databases">
        <title>The ancient ancestry and fast evolution of plastids.</title>
        <authorList>
            <person name="Moore K.R."/>
            <person name="Magnabosco C."/>
            <person name="Momper L."/>
            <person name="Gold D.A."/>
            <person name="Bosak T."/>
            <person name="Fournier G.P."/>
        </authorList>
    </citation>
    <scope>NUCLEOTIDE SEQUENCE [LARGE SCALE GENOMIC DNA]</scope>
    <source>
        <strain evidence="4 5">CCAP 1448/3</strain>
    </source>
</reference>
<organism evidence="4 5">
    <name type="scientific">Merismopedia glauca CCAP 1448/3</name>
    <dbReference type="NCBI Taxonomy" id="1296344"/>
    <lineage>
        <taxon>Bacteria</taxon>
        <taxon>Bacillati</taxon>
        <taxon>Cyanobacteriota</taxon>
        <taxon>Cyanophyceae</taxon>
        <taxon>Synechococcales</taxon>
        <taxon>Merismopediaceae</taxon>
        <taxon>Merismopedia</taxon>
    </lineage>
</organism>
<dbReference type="PANTHER" id="PTHR34599">
    <property type="entry name" value="PEROXIDASE-RELATED"/>
    <property type="match status" value="1"/>
</dbReference>
<dbReference type="RefSeq" id="WP_106288940.1">
    <property type="nucleotide sequence ID" value="NZ_CAWNTC010000047.1"/>
</dbReference>